<feature type="compositionally biased region" description="Acidic residues" evidence="1">
    <location>
        <begin position="645"/>
        <end position="665"/>
    </location>
</feature>
<feature type="compositionally biased region" description="Acidic residues" evidence="1">
    <location>
        <begin position="1190"/>
        <end position="1199"/>
    </location>
</feature>
<keyword evidence="3" id="KW-1185">Reference proteome</keyword>
<dbReference type="eggNOG" id="ENOG502S9SZ">
    <property type="taxonomic scope" value="Eukaryota"/>
</dbReference>
<feature type="region of interest" description="Disordered" evidence="1">
    <location>
        <begin position="1162"/>
        <end position="1203"/>
    </location>
</feature>
<feature type="compositionally biased region" description="Low complexity" evidence="1">
    <location>
        <begin position="1578"/>
        <end position="1588"/>
    </location>
</feature>
<dbReference type="EMBL" id="JH767161">
    <property type="protein sequence ID" value="EQC32796.1"/>
    <property type="molecule type" value="Genomic_DNA"/>
</dbReference>
<dbReference type="PANTHER" id="PTHR37066:SF1">
    <property type="entry name" value="LNS2_PITP DOMAIN-CONTAINING PROTEIN"/>
    <property type="match status" value="1"/>
</dbReference>
<organism evidence="2 3">
    <name type="scientific">Saprolegnia diclina (strain VS20)</name>
    <dbReference type="NCBI Taxonomy" id="1156394"/>
    <lineage>
        <taxon>Eukaryota</taxon>
        <taxon>Sar</taxon>
        <taxon>Stramenopiles</taxon>
        <taxon>Oomycota</taxon>
        <taxon>Saprolegniomycetes</taxon>
        <taxon>Saprolegniales</taxon>
        <taxon>Saprolegniaceae</taxon>
        <taxon>Saprolegnia</taxon>
    </lineage>
</organism>
<accession>T0QDH1</accession>
<gene>
    <name evidence="2" type="ORF">SDRG_09335</name>
</gene>
<dbReference type="OrthoDB" id="211873at2759"/>
<dbReference type="Proteomes" id="UP000030762">
    <property type="component" value="Unassembled WGS sequence"/>
</dbReference>
<evidence type="ECO:0000256" key="1">
    <source>
        <dbReference type="SAM" id="MobiDB-lite"/>
    </source>
</evidence>
<feature type="compositionally biased region" description="Acidic residues" evidence="1">
    <location>
        <begin position="1521"/>
        <end position="1537"/>
    </location>
</feature>
<dbReference type="InParanoid" id="T0QDH1"/>
<feature type="region of interest" description="Disordered" evidence="1">
    <location>
        <begin position="569"/>
        <end position="596"/>
    </location>
</feature>
<dbReference type="RefSeq" id="XP_008613482.1">
    <property type="nucleotide sequence ID" value="XM_008615260.1"/>
</dbReference>
<feature type="region of interest" description="Disordered" evidence="1">
    <location>
        <begin position="1520"/>
        <end position="1588"/>
    </location>
</feature>
<sequence length="1588" mass="171815">MQRLADELPAHSSVSFDVPAEPPWPQDLWDVDLLQLSAKRDAWLAEMAIQYSASLALLQVLSIEPPAVTFNKVYPVQLVLQCIEVYQALHGQAFIPLLFHVPLRDAKWPQDVSLMPLGFFVRAAQDQWANLDPLDQWANLDPLVRNAISAFGLSPDDEMDDVGAIDNGDLIDGDVGAEVNNDQDMAASEPVAMSAVPAGADSMDARNEEVALRQVYRPAPPPIVDDGFDWPLLLGALSWYFVVQKHSNIPSAYVMEGKVPLGDLVRQIRQGHVDARVSRLLTRSTSHARTHFQLAPQPSQDVLYEPGRFAELEALGFDWLPHRGTLRILTYNDCGARRIRNAPLTALVAALQAYHSTYGHLDIPKDFKVPAQDAAWPPDAANVALVYVPQTLHALFYKLSDNDVTVLHGLGLFSELPPWADARSLLSTFKNLVQPNTVPLDFAVPATPDWPTQYHGFGLGELAWYLGFKNATLPSDKRKQLLALGMDFNTPATWAGIVGRLEAGGADVPADDGVADDGVSPLRLNYWTSKLRQAQSLHLLPKATMDAVSAIDARNLTATARLAPLGSATAALMPSKRRASPTQNDGRCKRARVAGMQVGESTRTAALLTRNQKSILDELGVDGNEPSLHDEETDNAPPGSSPVVSDEEEFSSADDESSSSDDDESSSSASSSAVDDPPFVGRAAGRKHRLTWTWEAKIDALSAYRAECGRVEMPTAFRVPASSAYPPHLHDMALGKIVGRIRCGDCVMTPSRLRDLDALGFRWRAGRMGCRYETCQVSPTRADHRTPRFVSWSDQIDALLTYRRLHGNLEIPFGFIVPSTAEWPTAMHDVHLTHVLPMLRKHVYELPDHYTERVHGLELGLLPDIPNFDAFLRLVKIYSDTFGSGAVARDFLIPPNGGNWIDAWRGLCLGDLAWSVGLNMTALTAHKRALLTTVGFVFNSAETWRRIVVGLRTYHLVHNRVSVPTAFVVPSAPEWPADLHDMRLGHWVDVMTSARRYRLLPAATVAAIDAIGSREQANGALVPPPTSRGHRGAWPAPPTCSGAALPTAAAHVRATSPSPPVAMFPPIVTHNDDVNRAFVPSAPVVPSVRTRADSVSQVRVDPRPAVESSVLPPSSPAAAISSISRSSQEAPPSNSPGARVLVGAPPPVSGIALAAAGLAPVGKDGDSDDDNFSVLNFDADDDDMSHIDFGTDDNEESDREADASLELSMPKAAISGSRGESAAPMSVCIGAARSAPVESDAPPPHSSGATVPTGLRVCQAPLPTGASQPGAIALPASRLQSPEPEARVDGQWASNFTGLETFKAIYHHLDVPPDFVIQAMEPWPASVHGLQLGGVVMSLRLLTPTSLAPWIVARLDAFGFEWAPLCFDSVDSAMQRLADEHPAHPPVSFDVPAQPPWPQDLWDVDLLQLSDKRDAWLAEMAIQYSASLALLQVPSIEPPAVTFNKVYPVQLVLQCIEVHQALHGQALIPLLFHVPLRDAKWPQDASLMPLGYFVRAAQDQWANLDPLVRNAISAFGLSPDDGMDDVGAEDNNDAIDGDNERHAGPVIIDLSDDSSDPLVIDLSNDSSAEDDQDDGHAVMDAAPAAVVV</sequence>
<feature type="region of interest" description="Disordered" evidence="1">
    <location>
        <begin position="1090"/>
        <end position="1142"/>
    </location>
</feature>
<feature type="compositionally biased region" description="Low complexity" evidence="1">
    <location>
        <begin position="1105"/>
        <end position="1132"/>
    </location>
</feature>
<evidence type="ECO:0008006" key="4">
    <source>
        <dbReference type="Google" id="ProtNLM"/>
    </source>
</evidence>
<protein>
    <recommendedName>
        <fullName evidence="4">Helicase-associated domain-containing protein</fullName>
    </recommendedName>
</protein>
<reference evidence="2 3" key="1">
    <citation type="submission" date="2012-04" db="EMBL/GenBank/DDBJ databases">
        <title>The Genome Sequence of Saprolegnia declina VS20.</title>
        <authorList>
            <consortium name="The Broad Institute Genome Sequencing Platform"/>
            <person name="Russ C."/>
            <person name="Nusbaum C."/>
            <person name="Tyler B."/>
            <person name="van West P."/>
            <person name="Dieguez-Uribeondo J."/>
            <person name="de Bruijn I."/>
            <person name="Tripathy S."/>
            <person name="Jiang R."/>
            <person name="Young S.K."/>
            <person name="Zeng Q."/>
            <person name="Gargeya S."/>
            <person name="Fitzgerald M."/>
            <person name="Haas B."/>
            <person name="Abouelleil A."/>
            <person name="Alvarado L."/>
            <person name="Arachchi H.M."/>
            <person name="Berlin A."/>
            <person name="Chapman S.B."/>
            <person name="Goldberg J."/>
            <person name="Griggs A."/>
            <person name="Gujja S."/>
            <person name="Hansen M."/>
            <person name="Howarth C."/>
            <person name="Imamovic A."/>
            <person name="Larimer J."/>
            <person name="McCowen C."/>
            <person name="Montmayeur A."/>
            <person name="Murphy C."/>
            <person name="Neiman D."/>
            <person name="Pearson M."/>
            <person name="Priest M."/>
            <person name="Roberts A."/>
            <person name="Saif S."/>
            <person name="Shea T."/>
            <person name="Sisk P."/>
            <person name="Sykes S."/>
            <person name="Wortman J."/>
            <person name="Nusbaum C."/>
            <person name="Birren B."/>
        </authorList>
    </citation>
    <scope>NUCLEOTIDE SEQUENCE [LARGE SCALE GENOMIC DNA]</scope>
    <source>
        <strain evidence="2 3">VS20</strain>
    </source>
</reference>
<evidence type="ECO:0000313" key="2">
    <source>
        <dbReference type="EMBL" id="EQC32796.1"/>
    </source>
</evidence>
<proteinExistence type="predicted"/>
<feature type="compositionally biased region" description="Low complexity" evidence="1">
    <location>
        <begin position="666"/>
        <end position="676"/>
    </location>
</feature>
<feature type="region of interest" description="Disordered" evidence="1">
    <location>
        <begin position="619"/>
        <end position="680"/>
    </location>
</feature>
<dbReference type="VEuPathDB" id="FungiDB:SDRG_09335"/>
<dbReference type="PANTHER" id="PTHR37066">
    <property type="entry name" value="HELICASE-ASSOCIATED"/>
    <property type="match status" value="1"/>
</dbReference>
<dbReference type="GeneID" id="19950062"/>
<evidence type="ECO:0000313" key="3">
    <source>
        <dbReference type="Proteomes" id="UP000030762"/>
    </source>
</evidence>
<name>T0QDH1_SAPDV</name>